<protein>
    <submittedName>
        <fullName evidence="1">Uncharacterized protein</fullName>
    </submittedName>
</protein>
<proteinExistence type="predicted"/>
<evidence type="ECO:0000313" key="1">
    <source>
        <dbReference type="EMBL" id="EQD54943.1"/>
    </source>
</evidence>
<comment type="caution">
    <text evidence="1">The sequence shown here is derived from an EMBL/GenBank/DDBJ whole genome shotgun (WGS) entry which is preliminary data.</text>
</comment>
<reference evidence="1" key="2">
    <citation type="journal article" date="2014" name="ISME J.">
        <title>Microbial stratification in low pH oxic and suboxic macroscopic growths along an acid mine drainage.</title>
        <authorList>
            <person name="Mendez-Garcia C."/>
            <person name="Mesa V."/>
            <person name="Sprenger R.R."/>
            <person name="Richter M."/>
            <person name="Diez M.S."/>
            <person name="Solano J."/>
            <person name="Bargiela R."/>
            <person name="Golyshina O.V."/>
            <person name="Manteca A."/>
            <person name="Ramos J.L."/>
            <person name="Gallego J.R."/>
            <person name="Llorente I."/>
            <person name="Martins Dos Santos V.A."/>
            <person name="Jensen O.N."/>
            <person name="Pelaez A.I."/>
            <person name="Sanchez J."/>
            <person name="Ferrer M."/>
        </authorList>
    </citation>
    <scope>NUCLEOTIDE SEQUENCE</scope>
</reference>
<feature type="non-terminal residue" evidence="1">
    <location>
        <position position="95"/>
    </location>
</feature>
<organism evidence="1">
    <name type="scientific">mine drainage metagenome</name>
    <dbReference type="NCBI Taxonomy" id="410659"/>
    <lineage>
        <taxon>unclassified sequences</taxon>
        <taxon>metagenomes</taxon>
        <taxon>ecological metagenomes</taxon>
    </lineage>
</organism>
<sequence length="95" mass="10921">MELLINPVSQVRQEFKLWEQPSTIDMFARGLIVEDPAGRVAELQVEARRIWQAGPPSADPKWTAQWRYALCDLVKDVQDLQKDDPRSAEWLMGQG</sequence>
<accession>T1AEB1</accession>
<dbReference type="EMBL" id="AUZY01006246">
    <property type="protein sequence ID" value="EQD54943.1"/>
    <property type="molecule type" value="Genomic_DNA"/>
</dbReference>
<gene>
    <name evidence="1" type="ORF">B1B_09442</name>
</gene>
<reference evidence="1" key="1">
    <citation type="submission" date="2013-08" db="EMBL/GenBank/DDBJ databases">
        <authorList>
            <person name="Mendez C."/>
            <person name="Richter M."/>
            <person name="Ferrer M."/>
            <person name="Sanchez J."/>
        </authorList>
    </citation>
    <scope>NUCLEOTIDE SEQUENCE</scope>
</reference>
<dbReference type="AlphaFoldDB" id="T1AEB1"/>
<name>T1AEB1_9ZZZZ</name>